<dbReference type="VEuPathDB" id="FungiDB:PGUG_00612"/>
<gene>
    <name evidence="4" type="ORF">PGUG_00612</name>
</gene>
<dbReference type="STRING" id="294746.A5DBF7"/>
<dbReference type="InterPro" id="IPR006671">
    <property type="entry name" value="Cyclin_N"/>
</dbReference>
<dbReference type="FunCoup" id="A5DBF7">
    <property type="interactions" value="111"/>
</dbReference>
<evidence type="ECO:0000313" key="5">
    <source>
        <dbReference type="Proteomes" id="UP000001997"/>
    </source>
</evidence>
<dbReference type="HOGENOM" id="CLU_044487_0_0_1"/>
<feature type="domain" description="Cyclin-like" evidence="3">
    <location>
        <begin position="44"/>
        <end position="137"/>
    </location>
</feature>
<comment type="similarity">
    <text evidence="1">Belongs to the cyclin family.</text>
</comment>
<evidence type="ECO:0000256" key="2">
    <source>
        <dbReference type="SAM" id="MobiDB-lite"/>
    </source>
</evidence>
<dbReference type="InterPro" id="IPR036915">
    <property type="entry name" value="Cyclin-like_sf"/>
</dbReference>
<dbReference type="Pfam" id="PF00134">
    <property type="entry name" value="Cyclin_N"/>
    <property type="match status" value="1"/>
</dbReference>
<evidence type="ECO:0000259" key="3">
    <source>
        <dbReference type="SMART" id="SM00385"/>
    </source>
</evidence>
<dbReference type="RefSeq" id="XP_001487235.2">
    <property type="nucleotide sequence ID" value="XM_001487185.1"/>
</dbReference>
<dbReference type="InterPro" id="IPR013763">
    <property type="entry name" value="Cyclin-like_dom"/>
</dbReference>
<accession>A5DBF7</accession>
<protein>
    <recommendedName>
        <fullName evidence="3">Cyclin-like domain-containing protein</fullName>
    </recommendedName>
</protein>
<feature type="compositionally biased region" description="Polar residues" evidence="2">
    <location>
        <begin position="369"/>
        <end position="383"/>
    </location>
</feature>
<dbReference type="SMART" id="SM00385">
    <property type="entry name" value="CYCLIN"/>
    <property type="match status" value="1"/>
</dbReference>
<reference evidence="4 5" key="1">
    <citation type="journal article" date="2009" name="Nature">
        <title>Evolution of pathogenicity and sexual reproduction in eight Candida genomes.</title>
        <authorList>
            <person name="Butler G."/>
            <person name="Rasmussen M.D."/>
            <person name="Lin M.F."/>
            <person name="Santos M.A."/>
            <person name="Sakthikumar S."/>
            <person name="Munro C.A."/>
            <person name="Rheinbay E."/>
            <person name="Grabherr M."/>
            <person name="Forche A."/>
            <person name="Reedy J.L."/>
            <person name="Agrafioti I."/>
            <person name="Arnaud M.B."/>
            <person name="Bates S."/>
            <person name="Brown A.J."/>
            <person name="Brunke S."/>
            <person name="Costanzo M.C."/>
            <person name="Fitzpatrick D.A."/>
            <person name="de Groot P.W."/>
            <person name="Harris D."/>
            <person name="Hoyer L.L."/>
            <person name="Hube B."/>
            <person name="Klis F.M."/>
            <person name="Kodira C."/>
            <person name="Lennard N."/>
            <person name="Logue M.E."/>
            <person name="Martin R."/>
            <person name="Neiman A.M."/>
            <person name="Nikolaou E."/>
            <person name="Quail M.A."/>
            <person name="Quinn J."/>
            <person name="Santos M.C."/>
            <person name="Schmitzberger F.F."/>
            <person name="Sherlock G."/>
            <person name="Shah P."/>
            <person name="Silverstein K.A."/>
            <person name="Skrzypek M.S."/>
            <person name="Soll D."/>
            <person name="Staggs R."/>
            <person name="Stansfield I."/>
            <person name="Stumpf M.P."/>
            <person name="Sudbery P.E."/>
            <person name="Srikantha T."/>
            <person name="Zeng Q."/>
            <person name="Berman J."/>
            <person name="Berriman M."/>
            <person name="Heitman J."/>
            <person name="Gow N.A."/>
            <person name="Lorenz M.C."/>
            <person name="Birren B.W."/>
            <person name="Kellis M."/>
            <person name="Cuomo C.A."/>
        </authorList>
    </citation>
    <scope>NUCLEOTIDE SEQUENCE [LARGE SCALE GENOMIC DNA]</scope>
    <source>
        <strain evidence="5">ATCC 6260 / CBS 566 / DSM 6381 / JCM 1539 / NBRC 10279 / NRRL Y-324</strain>
    </source>
</reference>
<dbReference type="GeneID" id="5128816"/>
<dbReference type="eggNOG" id="KOG0834">
    <property type="taxonomic scope" value="Eukaryota"/>
</dbReference>
<dbReference type="CDD" id="cd20547">
    <property type="entry name" value="CYCLIN_ScCTK2-like_rpt1"/>
    <property type="match status" value="1"/>
</dbReference>
<dbReference type="KEGG" id="pgu:PGUG_00612"/>
<dbReference type="InterPro" id="IPR043198">
    <property type="entry name" value="Cyclin/Ssn8"/>
</dbReference>
<name>A5DBF7_PICGU</name>
<dbReference type="PANTHER" id="PTHR10026">
    <property type="entry name" value="CYCLIN"/>
    <property type="match status" value="1"/>
</dbReference>
<dbReference type="InParanoid" id="A5DBF7"/>
<dbReference type="SUPFAM" id="SSF47954">
    <property type="entry name" value="Cyclin-like"/>
    <property type="match status" value="2"/>
</dbReference>
<dbReference type="Gene3D" id="1.10.472.10">
    <property type="entry name" value="Cyclin-like"/>
    <property type="match status" value="2"/>
</dbReference>
<dbReference type="EMBL" id="CH408155">
    <property type="protein sequence ID" value="EDK36514.2"/>
    <property type="molecule type" value="Genomic_DNA"/>
</dbReference>
<dbReference type="Proteomes" id="UP000001997">
    <property type="component" value="Unassembled WGS sequence"/>
</dbReference>
<organism evidence="4 5">
    <name type="scientific">Meyerozyma guilliermondii (strain ATCC 6260 / CBS 566 / DSM 6381 / JCM 1539 / NBRC 10279 / NRRL Y-324)</name>
    <name type="common">Yeast</name>
    <name type="synonym">Candida guilliermondii</name>
    <dbReference type="NCBI Taxonomy" id="294746"/>
    <lineage>
        <taxon>Eukaryota</taxon>
        <taxon>Fungi</taxon>
        <taxon>Dikarya</taxon>
        <taxon>Ascomycota</taxon>
        <taxon>Saccharomycotina</taxon>
        <taxon>Pichiomycetes</taxon>
        <taxon>Debaryomycetaceae</taxon>
        <taxon>Meyerozyma</taxon>
    </lineage>
</organism>
<evidence type="ECO:0000256" key="1">
    <source>
        <dbReference type="RuleBase" id="RU000383"/>
    </source>
</evidence>
<evidence type="ECO:0000313" key="4">
    <source>
        <dbReference type="EMBL" id="EDK36514.2"/>
    </source>
</evidence>
<dbReference type="GO" id="GO:0016538">
    <property type="term" value="F:cyclin-dependent protein serine/threonine kinase regulator activity"/>
    <property type="evidence" value="ECO:0007669"/>
    <property type="project" value="InterPro"/>
</dbReference>
<dbReference type="OMA" id="FMLGNKR"/>
<keyword evidence="5" id="KW-1185">Reference proteome</keyword>
<proteinExistence type="inferred from homology"/>
<sequence>MPEPSVLQISRPFFAPAELSYLHSLTIPDQKKLVYNQRKHQVFQFLFQVVRQLKFPLRVLSTAMNYFQRFYLFNMFQEMNDFENEDLEKDPFTVALTSLFLASKNEDCIKKLRDIQAVANKLREIDETRKIVINDAAVPYNDAQRKAIMGIEYKLLQTIKFDFINGSSIPSIDQLVVIFCKQLDIDYKLTFHCWLISFDIMSTPSCLMIPPHCMAMAIVIVTLNLRPRELMTKFTSPEHETEYLSKILESIDCYGDFKCPETLVNEAIIYILDYYVHQMNFSILNEFMPPIDAETGKEQIFKFMNLKSKFNDLKVLSERSCSSAALLKQDEYLQVWDYNTSIKGSARFMLGNKRRRFETETRAELASPLATTDSKAPPSSTVS</sequence>
<dbReference type="CDD" id="cd20546">
    <property type="entry name" value="CYCLIN_SpCG1C_ScCTK2-like_rpt2"/>
    <property type="match status" value="1"/>
</dbReference>
<dbReference type="GO" id="GO:0006357">
    <property type="term" value="P:regulation of transcription by RNA polymerase II"/>
    <property type="evidence" value="ECO:0007669"/>
    <property type="project" value="InterPro"/>
</dbReference>
<dbReference type="OrthoDB" id="4951845at2759"/>
<keyword evidence="1" id="KW-0195">Cyclin</keyword>
<dbReference type="AlphaFoldDB" id="A5DBF7"/>
<feature type="region of interest" description="Disordered" evidence="2">
    <location>
        <begin position="361"/>
        <end position="383"/>
    </location>
</feature>